<keyword evidence="10" id="KW-1185">Reference proteome</keyword>
<evidence type="ECO:0000256" key="6">
    <source>
        <dbReference type="ARBA" id="ARBA00022833"/>
    </source>
</evidence>
<reference evidence="9 10" key="1">
    <citation type="submission" date="2018-05" db="EMBL/GenBank/DDBJ databases">
        <title>Genomic Encyclopedia of Type Strains, Phase IV (KMG-IV): sequencing the most valuable type-strain genomes for metagenomic binning, comparative biology and taxonomic classification.</title>
        <authorList>
            <person name="Goeker M."/>
        </authorList>
    </citation>
    <scope>NUCLEOTIDE SEQUENCE [LARGE SCALE GENOMIC DNA]</scope>
    <source>
        <strain evidence="9 10">DSM 28556</strain>
    </source>
</reference>
<dbReference type="PANTHER" id="PTHR43808:SF25">
    <property type="entry name" value="PEPTIDASE M20 DIMERISATION DOMAIN-CONTAINING PROTEIN"/>
    <property type="match status" value="1"/>
</dbReference>
<evidence type="ECO:0000259" key="8">
    <source>
        <dbReference type="Pfam" id="PF07687"/>
    </source>
</evidence>
<dbReference type="EMBL" id="QJJQ01000009">
    <property type="protein sequence ID" value="PXW85916.1"/>
    <property type="molecule type" value="Genomic_DNA"/>
</dbReference>
<dbReference type="GO" id="GO:0046872">
    <property type="term" value="F:metal ion binding"/>
    <property type="evidence" value="ECO:0007669"/>
    <property type="project" value="UniProtKB-KW"/>
</dbReference>
<accession>A0A2V3VW82</accession>
<dbReference type="SUPFAM" id="SSF53187">
    <property type="entry name" value="Zn-dependent exopeptidases"/>
    <property type="match status" value="1"/>
</dbReference>
<evidence type="ECO:0000256" key="1">
    <source>
        <dbReference type="ARBA" id="ARBA00001941"/>
    </source>
</evidence>
<dbReference type="InterPro" id="IPR011650">
    <property type="entry name" value="Peptidase_M20_dimer"/>
</dbReference>
<organism evidence="9 10">
    <name type="scientific">Pseudogracilibacillus auburnensis</name>
    <dbReference type="NCBI Taxonomy" id="1494959"/>
    <lineage>
        <taxon>Bacteria</taxon>
        <taxon>Bacillati</taxon>
        <taxon>Bacillota</taxon>
        <taxon>Bacilli</taxon>
        <taxon>Bacillales</taxon>
        <taxon>Bacillaceae</taxon>
        <taxon>Pseudogracilibacillus</taxon>
    </lineage>
</organism>
<dbReference type="InterPro" id="IPR010182">
    <property type="entry name" value="ArgE/DapE"/>
</dbReference>
<dbReference type="PANTHER" id="PTHR43808">
    <property type="entry name" value="ACETYLORNITHINE DEACETYLASE"/>
    <property type="match status" value="1"/>
</dbReference>
<dbReference type="GO" id="GO:0016787">
    <property type="term" value="F:hydrolase activity"/>
    <property type="evidence" value="ECO:0007669"/>
    <property type="project" value="UniProtKB-KW"/>
</dbReference>
<dbReference type="Gene3D" id="3.30.70.360">
    <property type="match status" value="1"/>
</dbReference>
<keyword evidence="6" id="KW-0862">Zinc</keyword>
<keyword evidence="5" id="KW-0378">Hydrolase</keyword>
<dbReference type="Pfam" id="PF01546">
    <property type="entry name" value="Peptidase_M20"/>
    <property type="match status" value="1"/>
</dbReference>
<gene>
    <name evidence="9" type="ORF">DFR56_10979</name>
</gene>
<dbReference type="InterPro" id="IPR002933">
    <property type="entry name" value="Peptidase_M20"/>
</dbReference>
<feature type="domain" description="Peptidase M20 dimerisation" evidence="8">
    <location>
        <begin position="198"/>
        <end position="311"/>
    </location>
</feature>
<dbReference type="Proteomes" id="UP000247978">
    <property type="component" value="Unassembled WGS sequence"/>
</dbReference>
<dbReference type="Gene3D" id="3.40.630.10">
    <property type="entry name" value="Zn peptidases"/>
    <property type="match status" value="1"/>
</dbReference>
<keyword evidence="4" id="KW-0479">Metal-binding</keyword>
<dbReference type="InterPro" id="IPR036264">
    <property type="entry name" value="Bact_exopeptidase_dim_dom"/>
</dbReference>
<evidence type="ECO:0000256" key="7">
    <source>
        <dbReference type="ARBA" id="ARBA00023285"/>
    </source>
</evidence>
<dbReference type="InterPro" id="IPR050072">
    <property type="entry name" value="Peptidase_M20A"/>
</dbReference>
<dbReference type="OrthoDB" id="9792335at2"/>
<dbReference type="SUPFAM" id="SSF55031">
    <property type="entry name" value="Bacterial exopeptidase dimerisation domain"/>
    <property type="match status" value="1"/>
</dbReference>
<dbReference type="AlphaFoldDB" id="A0A2V3VW82"/>
<comment type="cofactor">
    <cofactor evidence="1">
        <name>Co(2+)</name>
        <dbReference type="ChEBI" id="CHEBI:48828"/>
    </cofactor>
</comment>
<comment type="caution">
    <text evidence="9">The sequence shown here is derived from an EMBL/GenBank/DDBJ whole genome shotgun (WGS) entry which is preliminary data.</text>
</comment>
<dbReference type="RefSeq" id="WP_110395881.1">
    <property type="nucleotide sequence ID" value="NZ_JBHUHB010000001.1"/>
</dbReference>
<name>A0A2V3VW82_9BACI</name>
<dbReference type="NCBIfam" id="TIGR01910">
    <property type="entry name" value="DapE-ArgE"/>
    <property type="match status" value="1"/>
</dbReference>
<evidence type="ECO:0000256" key="4">
    <source>
        <dbReference type="ARBA" id="ARBA00022723"/>
    </source>
</evidence>
<comment type="similarity">
    <text evidence="3">Belongs to the peptidase M20A family.</text>
</comment>
<sequence>MKNKIRNYIEQNKTALFKTIQELVQIETVVGNEMVGQAYMKRKFAEIGLTIHEVAPDYEELAKHEAFVDSEIPFAGRTNLVGIHHGVGDGKSLTLHGHIDVVPPEPVGNWTVDPWGAEIIDGKLYGRGAADMKSGLIANWFALKTLIDLAYPITGDVQLHSVIEEEAGGGGGALACLEAGFRTDGYISTEPHHFNTTISHAGIMYFRVKVVGRTAHAGLAHHGINAISKMYKIVAALEELNELRAQNVKFDLYEKGSGQSVHLNLGVLRAGDWVSTVPGGAMLECRIGFIPGESRKEIKKLIQETVARAVVDDDWFKAHPPEIEWFGWTTEPWYQDPEHSFVQGFLKTAGDVLGRDVKIVGRASGNDARFTQYYNGMAGICFGPVGENMHGPDENVHLESVVEVVNVFANYIIDWSESARENGETSG</sequence>
<dbReference type="Pfam" id="PF07687">
    <property type="entry name" value="M20_dimer"/>
    <property type="match status" value="1"/>
</dbReference>
<protein>
    <submittedName>
        <fullName evidence="9">Acetylornithine deacetylase</fullName>
    </submittedName>
</protein>
<proteinExistence type="inferred from homology"/>
<evidence type="ECO:0000313" key="10">
    <source>
        <dbReference type="Proteomes" id="UP000247978"/>
    </source>
</evidence>
<evidence type="ECO:0000256" key="5">
    <source>
        <dbReference type="ARBA" id="ARBA00022801"/>
    </source>
</evidence>
<evidence type="ECO:0000313" key="9">
    <source>
        <dbReference type="EMBL" id="PXW85916.1"/>
    </source>
</evidence>
<evidence type="ECO:0000256" key="2">
    <source>
        <dbReference type="ARBA" id="ARBA00001947"/>
    </source>
</evidence>
<evidence type="ECO:0000256" key="3">
    <source>
        <dbReference type="ARBA" id="ARBA00006247"/>
    </source>
</evidence>
<keyword evidence="7" id="KW-0170">Cobalt</keyword>
<comment type="cofactor">
    <cofactor evidence="2">
        <name>Zn(2+)</name>
        <dbReference type="ChEBI" id="CHEBI:29105"/>
    </cofactor>
</comment>